<dbReference type="Proteomes" id="UP000761574">
    <property type="component" value="Unassembled WGS sequence"/>
</dbReference>
<dbReference type="InterPro" id="IPR007412">
    <property type="entry name" value="FlgM"/>
</dbReference>
<protein>
    <recommendedName>
        <fullName evidence="2">Negative regulator of flagellin synthesis</fullName>
    </recommendedName>
    <alternativeName>
        <fullName evidence="8">Anti-sigma-28 factor</fullName>
    </alternativeName>
</protein>
<evidence type="ECO:0000313" key="11">
    <source>
        <dbReference type="EMBL" id="GIU46241.1"/>
    </source>
</evidence>
<evidence type="ECO:0000256" key="6">
    <source>
        <dbReference type="ARBA" id="ARBA00023163"/>
    </source>
</evidence>
<name>A0ABQ4PGK3_9GAMM</name>
<evidence type="ECO:0000256" key="5">
    <source>
        <dbReference type="ARBA" id="ARBA00023015"/>
    </source>
</evidence>
<keyword evidence="6" id="KW-0804">Transcription</keyword>
<evidence type="ECO:0000256" key="1">
    <source>
        <dbReference type="ARBA" id="ARBA00005322"/>
    </source>
</evidence>
<keyword evidence="11" id="KW-0282">Flagellum</keyword>
<reference evidence="11 12" key="1">
    <citation type="submission" date="2021-05" db="EMBL/GenBank/DDBJ databases">
        <title>Molecular characterization for Shewanella algae harboring chromosomal blaOXA-55-like strains isolated from clinical and environment sample.</title>
        <authorList>
            <person name="Ohama Y."/>
            <person name="Aoki K."/>
            <person name="Harada S."/>
            <person name="Moriya K."/>
            <person name="Ishii Y."/>
            <person name="Tateda K."/>
        </authorList>
    </citation>
    <scope>NUCLEOTIDE SEQUENCE [LARGE SCALE GENOMIC DNA]</scope>
    <source>
        <strain evidence="11 12">LMG 23746</strain>
    </source>
</reference>
<keyword evidence="4" id="KW-1005">Bacterial flagellum biogenesis</keyword>
<dbReference type="InterPro" id="IPR031316">
    <property type="entry name" value="FlgM_C"/>
</dbReference>
<keyword evidence="11" id="KW-0966">Cell projection</keyword>
<keyword evidence="5" id="KW-0805">Transcription regulation</keyword>
<evidence type="ECO:0000256" key="4">
    <source>
        <dbReference type="ARBA" id="ARBA00022795"/>
    </source>
</evidence>
<dbReference type="EMBL" id="BPFB01000015">
    <property type="protein sequence ID" value="GIU46241.1"/>
    <property type="molecule type" value="Genomic_DNA"/>
</dbReference>
<dbReference type="InterPro" id="IPR035890">
    <property type="entry name" value="Anti-sigma-28_factor_FlgM_sf"/>
</dbReference>
<dbReference type="Pfam" id="PF04316">
    <property type="entry name" value="FlgM"/>
    <property type="match status" value="1"/>
</dbReference>
<dbReference type="NCBIfam" id="TIGR03824">
    <property type="entry name" value="FlgM_jcvi"/>
    <property type="match status" value="1"/>
</dbReference>
<evidence type="ECO:0000259" key="10">
    <source>
        <dbReference type="Pfam" id="PF04316"/>
    </source>
</evidence>
<gene>
    <name evidence="11" type="primary">flgM</name>
    <name evidence="11" type="ORF">TUM4630_16270</name>
</gene>
<accession>A0ABQ4PGK3</accession>
<evidence type="ECO:0000256" key="9">
    <source>
        <dbReference type="SAM" id="MobiDB-lite"/>
    </source>
</evidence>
<comment type="caution">
    <text evidence="11">The sequence shown here is derived from an EMBL/GenBank/DDBJ whole genome shotgun (WGS) entry which is preliminary data.</text>
</comment>
<evidence type="ECO:0000313" key="12">
    <source>
        <dbReference type="Proteomes" id="UP000761574"/>
    </source>
</evidence>
<sequence>MAIDIKHINTSTNNRVATPTTDKSSAKNQAISPETTTAKTVKSDSVSITPQAQQLQNAQAKLNSLPEIDTNKVEQIKAAIAEGRYKIDADKLASNIAQFENELKDLN</sequence>
<proteinExistence type="inferred from homology"/>
<evidence type="ECO:0000256" key="8">
    <source>
        <dbReference type="ARBA" id="ARBA00030117"/>
    </source>
</evidence>
<comment type="similarity">
    <text evidence="1">Belongs to the FlgM family.</text>
</comment>
<evidence type="ECO:0000256" key="7">
    <source>
        <dbReference type="ARBA" id="ARBA00024739"/>
    </source>
</evidence>
<keyword evidence="11" id="KW-0969">Cilium</keyword>
<dbReference type="RefSeq" id="WP_119977472.1">
    <property type="nucleotide sequence ID" value="NZ_BPFB01000015.1"/>
</dbReference>
<evidence type="ECO:0000256" key="3">
    <source>
        <dbReference type="ARBA" id="ARBA00022491"/>
    </source>
</evidence>
<feature type="region of interest" description="Disordered" evidence="9">
    <location>
        <begin position="1"/>
        <end position="45"/>
    </location>
</feature>
<keyword evidence="12" id="KW-1185">Reference proteome</keyword>
<comment type="function">
    <text evidence="7">Responsible for the coupling of flagellin expression to flagellar assembly by preventing expression of the flagellin genes when a component of the middle class of proteins is defective. It negatively regulates flagellar genes by inhibiting the activity of FliA by directly binding to FliA.</text>
</comment>
<organism evidence="11 12">
    <name type="scientific">Shewanella algidipiscicola</name>
    <dbReference type="NCBI Taxonomy" id="614070"/>
    <lineage>
        <taxon>Bacteria</taxon>
        <taxon>Pseudomonadati</taxon>
        <taxon>Pseudomonadota</taxon>
        <taxon>Gammaproteobacteria</taxon>
        <taxon>Alteromonadales</taxon>
        <taxon>Shewanellaceae</taxon>
        <taxon>Shewanella</taxon>
    </lineage>
</organism>
<dbReference type="SUPFAM" id="SSF101498">
    <property type="entry name" value="Anti-sigma factor FlgM"/>
    <property type="match status" value="1"/>
</dbReference>
<keyword evidence="3" id="KW-0678">Repressor</keyword>
<feature type="compositionally biased region" description="Polar residues" evidence="9">
    <location>
        <begin position="8"/>
        <end position="45"/>
    </location>
</feature>
<feature type="domain" description="Anti-sigma-28 factor FlgM C-terminal" evidence="10">
    <location>
        <begin position="44"/>
        <end position="97"/>
    </location>
</feature>
<evidence type="ECO:0000256" key="2">
    <source>
        <dbReference type="ARBA" id="ARBA00017823"/>
    </source>
</evidence>